<evidence type="ECO:0000259" key="7">
    <source>
        <dbReference type="Pfam" id="PF01895"/>
    </source>
</evidence>
<proteinExistence type="predicted"/>
<name>A0A7D3Y5Q9_9BACT</name>
<dbReference type="GO" id="GO:0005436">
    <property type="term" value="F:sodium:phosphate symporter activity"/>
    <property type="evidence" value="ECO:0007669"/>
    <property type="project" value="InterPro"/>
</dbReference>
<evidence type="ECO:0000256" key="3">
    <source>
        <dbReference type="ARBA" id="ARBA00022692"/>
    </source>
</evidence>
<dbReference type="InterPro" id="IPR004633">
    <property type="entry name" value="NaPi_cotrn-rel/YqeW-like"/>
</dbReference>
<keyword evidence="3 6" id="KW-0812">Transmembrane</keyword>
<feature type="transmembrane region" description="Helical" evidence="6">
    <location>
        <begin position="146"/>
        <end position="165"/>
    </location>
</feature>
<keyword evidence="9" id="KW-1185">Reference proteome</keyword>
<feature type="transmembrane region" description="Helical" evidence="6">
    <location>
        <begin position="251"/>
        <end position="269"/>
    </location>
</feature>
<keyword evidence="4 6" id="KW-1133">Transmembrane helix</keyword>
<feature type="transmembrane region" description="Helical" evidence="6">
    <location>
        <begin position="281"/>
        <end position="298"/>
    </location>
</feature>
<reference evidence="8 9" key="1">
    <citation type="submission" date="2019-07" db="EMBL/GenBank/DDBJ databases">
        <title>Thalassofilum flectens gen. nov., sp. nov., a novel moderate thermophilic anaerobe from a shallow sea hot spring in Kunashir Island (Russia), representing a new family in the order Bacteroidales, and proposal of Thalassofilacea fam. nov.</title>
        <authorList>
            <person name="Kochetkova T.V."/>
            <person name="Podosokorskaya O.A."/>
            <person name="Novikov A."/>
            <person name="Elcheninov A.G."/>
            <person name="Toshchakov S.V."/>
            <person name="Kublanov I.V."/>
        </authorList>
    </citation>
    <scope>NUCLEOTIDE SEQUENCE [LARGE SCALE GENOMIC DNA]</scope>
    <source>
        <strain evidence="8 9">38-H</strain>
    </source>
</reference>
<dbReference type="RefSeq" id="WP_173075930.1">
    <property type="nucleotide sequence ID" value="NZ_CP041345.1"/>
</dbReference>
<feature type="transmembrane region" description="Helical" evidence="6">
    <location>
        <begin position="384"/>
        <end position="403"/>
    </location>
</feature>
<dbReference type="InterPro" id="IPR003841">
    <property type="entry name" value="Na/Pi_transpt"/>
</dbReference>
<dbReference type="PANTHER" id="PTHR10010:SF46">
    <property type="entry name" value="SODIUM-DEPENDENT PHOSPHATE TRANSPORT PROTEIN 2B"/>
    <property type="match status" value="1"/>
</dbReference>
<evidence type="ECO:0000313" key="9">
    <source>
        <dbReference type="Proteomes" id="UP000500961"/>
    </source>
</evidence>
<dbReference type="Pfam" id="PF02690">
    <property type="entry name" value="Na_Pi_cotrans"/>
    <property type="match status" value="2"/>
</dbReference>
<dbReference type="AlphaFoldDB" id="A0A7D3Y5Q9"/>
<evidence type="ECO:0000256" key="6">
    <source>
        <dbReference type="SAM" id="Phobius"/>
    </source>
</evidence>
<feature type="transmembrane region" description="Helical" evidence="6">
    <location>
        <begin position="318"/>
        <end position="344"/>
    </location>
</feature>
<feature type="domain" description="PhoU" evidence="7">
    <location>
        <begin position="499"/>
        <end position="578"/>
    </location>
</feature>
<dbReference type="Gene3D" id="1.20.58.220">
    <property type="entry name" value="Phosphate transport system protein phou homolog 2, domain 2"/>
    <property type="match status" value="1"/>
</dbReference>
<keyword evidence="5 6" id="KW-0472">Membrane</keyword>
<gene>
    <name evidence="8" type="ORF">FHG85_11220</name>
</gene>
<dbReference type="KEGG" id="ttz:FHG85_11220"/>
<evidence type="ECO:0000256" key="5">
    <source>
        <dbReference type="ARBA" id="ARBA00023136"/>
    </source>
</evidence>
<dbReference type="GO" id="GO:0044341">
    <property type="term" value="P:sodium-dependent phosphate transport"/>
    <property type="evidence" value="ECO:0007669"/>
    <property type="project" value="InterPro"/>
</dbReference>
<accession>A0A7D3Y5Q9</accession>
<dbReference type="NCBIfam" id="NF037997">
    <property type="entry name" value="Na_Pi_symport"/>
    <property type="match status" value="1"/>
</dbReference>
<sequence>MQRRQGQNIFIKALLFLLLILYGPVGYSHNYTIQKYSLNGRTKVSGDEQWAKAGDRLNHPFIVLVTDSTGTAAPGIKVSFEVVRTPVGAKDAYLERYEVYTNSSGLARTTLHLGELEGEYQVVARVKTSNPQSFVIFTAYAYASNWALMLFVGLLGGLAIFFIGLKQMSKGLRHGIANKLRVILLRMSRNKYVATLFGAFATIVTQSSSATTVMLIGFVQSKLLRFEQTIGMILGAAIGTTITVQLISFKLADYSLLIVALGFGMVVFTKKQVHKSIGETLIGFGLIFYGMHLMSGAMSPLKHYEPFLMVIENVQQPLLGVVVGTLLTALVQSSAAFIGIVLAMCTQGLISLEGSIPLLMGANLGTTITGIIASFATGREAKKVALAYAVFKFIGILLLFWLIEPFANLVRLFTPDIIDPTSGTFVTNIGRQVANAHTIYNVILTLIVLPFTKTFAKIVDWVIPIFPEKREPYKVQFIDTNLLQSPTIAIEVSRQELVGMAKLVQSMLDDSIRLFIDKNPSTIDTIHEKENHINFLRDKLNDYLLKISHSDINEKEVDSVFKVMFATKELEQIGDIISKNILEKGKWWLGAGLEFSHEGKEELIEFHRLTQKQLKRAIDILSTFNLDIARKQLRKYEHYKQVGIELERSHFDRLKQAINKSIASSKTHLELVSLYRIIGSHANNIARIMIGEN</sequence>
<dbReference type="Proteomes" id="UP000500961">
    <property type="component" value="Chromosome"/>
</dbReference>
<dbReference type="PANTHER" id="PTHR10010">
    <property type="entry name" value="SOLUTE CARRIER FAMILY 34 SODIUM PHOSPHATE , MEMBER 2-RELATED"/>
    <property type="match status" value="1"/>
</dbReference>
<comment type="subcellular location">
    <subcellularLocation>
        <location evidence="1">Cell membrane</location>
        <topology evidence="1">Multi-pass membrane protein</topology>
    </subcellularLocation>
</comment>
<dbReference type="InterPro" id="IPR013783">
    <property type="entry name" value="Ig-like_fold"/>
</dbReference>
<dbReference type="InterPro" id="IPR026022">
    <property type="entry name" value="PhoU_dom"/>
</dbReference>
<dbReference type="InterPro" id="IPR038078">
    <property type="entry name" value="PhoU-like_sf"/>
</dbReference>
<organism evidence="8 9">
    <name type="scientific">Tenuifilum thalassicum</name>
    <dbReference type="NCBI Taxonomy" id="2590900"/>
    <lineage>
        <taxon>Bacteria</taxon>
        <taxon>Pseudomonadati</taxon>
        <taxon>Bacteroidota</taxon>
        <taxon>Bacteroidia</taxon>
        <taxon>Bacteroidales</taxon>
        <taxon>Tenuifilaceae</taxon>
        <taxon>Tenuifilum</taxon>
    </lineage>
</organism>
<dbReference type="Gene3D" id="2.60.40.10">
    <property type="entry name" value="Immunoglobulins"/>
    <property type="match status" value="1"/>
</dbReference>
<feature type="transmembrane region" description="Helical" evidence="6">
    <location>
        <begin position="356"/>
        <end position="378"/>
    </location>
</feature>
<keyword evidence="2" id="KW-1003">Cell membrane</keyword>
<dbReference type="Pfam" id="PF01895">
    <property type="entry name" value="PhoU"/>
    <property type="match status" value="2"/>
</dbReference>
<evidence type="ECO:0000313" key="8">
    <source>
        <dbReference type="EMBL" id="QKG80809.1"/>
    </source>
</evidence>
<feature type="domain" description="PhoU" evidence="7">
    <location>
        <begin position="604"/>
        <end position="688"/>
    </location>
</feature>
<dbReference type="EMBL" id="CP041345">
    <property type="protein sequence ID" value="QKG80809.1"/>
    <property type="molecule type" value="Genomic_DNA"/>
</dbReference>
<dbReference type="NCBIfam" id="TIGR00704">
    <property type="entry name" value="NaPi_cotrn_rel"/>
    <property type="match status" value="1"/>
</dbReference>
<feature type="transmembrane region" description="Helical" evidence="6">
    <location>
        <begin position="192"/>
        <end position="219"/>
    </location>
</feature>
<protein>
    <recommendedName>
        <fullName evidence="7">PhoU domain-containing protein</fullName>
    </recommendedName>
</protein>
<evidence type="ECO:0000256" key="1">
    <source>
        <dbReference type="ARBA" id="ARBA00004651"/>
    </source>
</evidence>
<evidence type="ECO:0000256" key="4">
    <source>
        <dbReference type="ARBA" id="ARBA00022989"/>
    </source>
</evidence>
<dbReference type="SUPFAM" id="SSF109755">
    <property type="entry name" value="PhoU-like"/>
    <property type="match status" value="1"/>
</dbReference>
<dbReference type="GO" id="GO:0005886">
    <property type="term" value="C:plasma membrane"/>
    <property type="evidence" value="ECO:0007669"/>
    <property type="project" value="UniProtKB-SubCell"/>
</dbReference>
<evidence type="ECO:0000256" key="2">
    <source>
        <dbReference type="ARBA" id="ARBA00022475"/>
    </source>
</evidence>